<proteinExistence type="inferred from homology"/>
<dbReference type="STRING" id="797277.SAMN05216198_0710"/>
<feature type="domain" description="Enoyl reductase (ER)" evidence="7">
    <location>
        <begin position="16"/>
        <end position="340"/>
    </location>
</feature>
<dbReference type="NCBIfam" id="TIGR02817">
    <property type="entry name" value="adh_fam_1"/>
    <property type="match status" value="1"/>
</dbReference>
<keyword evidence="6" id="KW-0862">Zinc</keyword>
<evidence type="ECO:0000313" key="9">
    <source>
        <dbReference type="Proteomes" id="UP000243426"/>
    </source>
</evidence>
<dbReference type="GO" id="GO:0003723">
    <property type="term" value="F:RNA binding"/>
    <property type="evidence" value="ECO:0007669"/>
    <property type="project" value="UniProtKB-KW"/>
</dbReference>
<dbReference type="PROSITE" id="PS01162">
    <property type="entry name" value="QOR_ZETA_CRYSTAL"/>
    <property type="match status" value="1"/>
</dbReference>
<evidence type="ECO:0000259" key="7">
    <source>
        <dbReference type="SMART" id="SM00829"/>
    </source>
</evidence>
<dbReference type="Gene3D" id="3.40.50.720">
    <property type="entry name" value="NAD(P)-binding Rossmann-like Domain"/>
    <property type="match status" value="1"/>
</dbReference>
<dbReference type="InterPro" id="IPR011032">
    <property type="entry name" value="GroES-like_sf"/>
</dbReference>
<dbReference type="SMART" id="SM00829">
    <property type="entry name" value="PKS_ER"/>
    <property type="match status" value="1"/>
</dbReference>
<dbReference type="InterPro" id="IPR014182">
    <property type="entry name" value="ADH_Zn_typ-1"/>
</dbReference>
<keyword evidence="9" id="KW-1185">Reference proteome</keyword>
<dbReference type="InterPro" id="IPR051603">
    <property type="entry name" value="Zinc-ADH_QOR/CCCR"/>
</dbReference>
<dbReference type="Proteomes" id="UP000243426">
    <property type="component" value="Chromosome I"/>
</dbReference>
<dbReference type="InterPro" id="IPR013154">
    <property type="entry name" value="ADH-like_N"/>
</dbReference>
<evidence type="ECO:0000256" key="3">
    <source>
        <dbReference type="ARBA" id="ARBA00022490"/>
    </source>
</evidence>
<evidence type="ECO:0000256" key="4">
    <source>
        <dbReference type="ARBA" id="ARBA00022857"/>
    </source>
</evidence>
<dbReference type="AlphaFoldDB" id="A0A1H1MRV2"/>
<dbReference type="CDD" id="cd08252">
    <property type="entry name" value="AL_MDR"/>
    <property type="match status" value="1"/>
</dbReference>
<evidence type="ECO:0000256" key="1">
    <source>
        <dbReference type="ARBA" id="ARBA00004496"/>
    </source>
</evidence>
<dbReference type="EMBL" id="LT629748">
    <property type="protein sequence ID" value="SDR89653.1"/>
    <property type="molecule type" value="Genomic_DNA"/>
</dbReference>
<protein>
    <recommendedName>
        <fullName evidence="6">Zinc-type alcohol dehydrogenase-like protein</fullName>
    </recommendedName>
</protein>
<dbReference type="Pfam" id="PF08240">
    <property type="entry name" value="ADH_N"/>
    <property type="match status" value="1"/>
</dbReference>
<dbReference type="InterPro" id="IPR002364">
    <property type="entry name" value="Quin_OxRdtase/zeta-crystal_CS"/>
</dbReference>
<dbReference type="GO" id="GO:0016491">
    <property type="term" value="F:oxidoreductase activity"/>
    <property type="evidence" value="ECO:0007669"/>
    <property type="project" value="UniProtKB-KW"/>
</dbReference>
<accession>A0A1H1MRV2</accession>
<dbReference type="SUPFAM" id="SSF50129">
    <property type="entry name" value="GroES-like"/>
    <property type="match status" value="1"/>
</dbReference>
<evidence type="ECO:0000256" key="6">
    <source>
        <dbReference type="RuleBase" id="RU364000"/>
    </source>
</evidence>
<dbReference type="InterPro" id="IPR036291">
    <property type="entry name" value="NAD(P)-bd_dom_sf"/>
</dbReference>
<evidence type="ECO:0000256" key="5">
    <source>
        <dbReference type="ARBA" id="ARBA00022884"/>
    </source>
</evidence>
<sequence>MNTMKAVGYKHPGNIARADSLMDILLPKPIATGRDLLVEIRAVSVNPADTKVRADVVSNPNDGDDYKILGYDASGVVRAVGDDVTLFNVGDQVYYAGSIARAGTNSELHLVDERIVGHMPKSLDFAQAAALPLTAITAWEMLFDRFGIAPGKQPTDKSLLIIGAAGGVGSIMTQLARRLTPLTVIGTASRAETQAWVKELGAHHVIDHSQPIAEELERTGIRAVDYIVSLAHTTAHLEQVVMAIVPQGKFGLIDDPAVVDIASFKTKSVSVHWEMMFTRSLFATSDMVGQHHLLNEVAQLVDAGLIRTTLAERFGTINAVNLKRAHALIETGKARGKIVLEGWG</sequence>
<keyword evidence="3" id="KW-0963">Cytoplasm</keyword>
<comment type="subunit">
    <text evidence="2">Homotetramer.</text>
</comment>
<comment type="subcellular location">
    <subcellularLocation>
        <location evidence="1">Cytoplasm</location>
    </subcellularLocation>
</comment>
<evidence type="ECO:0000256" key="2">
    <source>
        <dbReference type="ARBA" id="ARBA00011881"/>
    </source>
</evidence>
<keyword evidence="6" id="KW-0560">Oxidoreductase</keyword>
<dbReference type="SUPFAM" id="SSF51735">
    <property type="entry name" value="NAD(P)-binding Rossmann-fold domains"/>
    <property type="match status" value="1"/>
</dbReference>
<dbReference type="Gene3D" id="3.90.180.10">
    <property type="entry name" value="Medium-chain alcohol dehydrogenases, catalytic domain"/>
    <property type="match status" value="1"/>
</dbReference>
<dbReference type="InterPro" id="IPR020843">
    <property type="entry name" value="ER"/>
</dbReference>
<dbReference type="GO" id="GO:0008270">
    <property type="term" value="F:zinc ion binding"/>
    <property type="evidence" value="ECO:0007669"/>
    <property type="project" value="InterPro"/>
</dbReference>
<keyword evidence="4" id="KW-0521">NADP</keyword>
<keyword evidence="5" id="KW-0694">RNA-binding</keyword>
<keyword evidence="6" id="KW-0479">Metal-binding</keyword>
<dbReference type="GO" id="GO:0005737">
    <property type="term" value="C:cytoplasm"/>
    <property type="evidence" value="ECO:0007669"/>
    <property type="project" value="UniProtKB-SubCell"/>
</dbReference>
<dbReference type="PANTHER" id="PTHR44154">
    <property type="entry name" value="QUINONE OXIDOREDUCTASE"/>
    <property type="match status" value="1"/>
</dbReference>
<name>A0A1H1MRV2_9GAMM</name>
<organism evidence="8 9">
    <name type="scientific">Halopseudomonas litoralis</name>
    <dbReference type="NCBI Taxonomy" id="797277"/>
    <lineage>
        <taxon>Bacteria</taxon>
        <taxon>Pseudomonadati</taxon>
        <taxon>Pseudomonadota</taxon>
        <taxon>Gammaproteobacteria</taxon>
        <taxon>Pseudomonadales</taxon>
        <taxon>Pseudomonadaceae</taxon>
        <taxon>Halopseudomonas</taxon>
    </lineage>
</organism>
<dbReference type="Pfam" id="PF13602">
    <property type="entry name" value="ADH_zinc_N_2"/>
    <property type="match status" value="1"/>
</dbReference>
<comment type="similarity">
    <text evidence="6">Belongs to the zinc-containing alcohol dehydrogenase family. Quinone oxidoreductase subfamily.</text>
</comment>
<gene>
    <name evidence="8" type="ORF">SAMN05216198_0710</name>
</gene>
<reference evidence="9" key="1">
    <citation type="submission" date="2016-10" db="EMBL/GenBank/DDBJ databases">
        <authorList>
            <person name="Varghese N."/>
            <person name="Submissions S."/>
        </authorList>
    </citation>
    <scope>NUCLEOTIDE SEQUENCE [LARGE SCALE GENOMIC DNA]</scope>
    <source>
        <strain evidence="9">2SM5</strain>
    </source>
</reference>
<dbReference type="PANTHER" id="PTHR44154:SF1">
    <property type="entry name" value="QUINONE OXIDOREDUCTASE"/>
    <property type="match status" value="1"/>
</dbReference>
<evidence type="ECO:0000313" key="8">
    <source>
        <dbReference type="EMBL" id="SDR89653.1"/>
    </source>
</evidence>